<dbReference type="AlphaFoldDB" id="A0AAE3M1D0"/>
<dbReference type="InterPro" id="IPR000477">
    <property type="entry name" value="RT_dom"/>
</dbReference>
<dbReference type="Pfam" id="PF00078">
    <property type="entry name" value="RVT_1"/>
    <property type="match status" value="1"/>
</dbReference>
<dbReference type="CDD" id="cd01646">
    <property type="entry name" value="RT_Bac_retron_I"/>
    <property type="match status" value="1"/>
</dbReference>
<evidence type="ECO:0000313" key="4">
    <source>
        <dbReference type="Proteomes" id="UP001209229"/>
    </source>
</evidence>
<dbReference type="PROSITE" id="PS50878">
    <property type="entry name" value="RT_POL"/>
    <property type="match status" value="1"/>
</dbReference>
<keyword evidence="3" id="KW-0695">RNA-directed DNA polymerase</keyword>
<dbReference type="GO" id="GO:0003964">
    <property type="term" value="F:RNA-directed DNA polymerase activity"/>
    <property type="evidence" value="ECO:0007669"/>
    <property type="project" value="UniProtKB-KW"/>
</dbReference>
<reference evidence="3" key="1">
    <citation type="submission" date="2022-10" db="EMBL/GenBank/DDBJ databases">
        <authorList>
            <person name="Yu W.X."/>
        </authorList>
    </citation>
    <scope>NUCLEOTIDE SEQUENCE</scope>
    <source>
        <strain evidence="3">AAT</strain>
    </source>
</reference>
<evidence type="ECO:0000259" key="2">
    <source>
        <dbReference type="PROSITE" id="PS50878"/>
    </source>
</evidence>
<dbReference type="InterPro" id="IPR051083">
    <property type="entry name" value="GrpII_Intron_Splice-Mob/Def"/>
</dbReference>
<dbReference type="Proteomes" id="UP001209229">
    <property type="component" value="Unassembled WGS sequence"/>
</dbReference>
<dbReference type="PANTHER" id="PTHR34047">
    <property type="entry name" value="NUCLEAR INTRON MATURASE 1, MITOCHONDRIAL-RELATED"/>
    <property type="match status" value="1"/>
</dbReference>
<evidence type="ECO:0000313" key="3">
    <source>
        <dbReference type="EMBL" id="MCW3785501.1"/>
    </source>
</evidence>
<evidence type="ECO:0000256" key="1">
    <source>
        <dbReference type="ARBA" id="ARBA00034120"/>
    </source>
</evidence>
<organism evidence="3 4">
    <name type="scientific">Plebeiibacterium sediminum</name>
    <dbReference type="NCBI Taxonomy" id="2992112"/>
    <lineage>
        <taxon>Bacteria</taxon>
        <taxon>Pseudomonadati</taxon>
        <taxon>Bacteroidota</taxon>
        <taxon>Bacteroidia</taxon>
        <taxon>Marinilabiliales</taxon>
        <taxon>Marinilabiliaceae</taxon>
        <taxon>Plebeiibacterium</taxon>
    </lineage>
</organism>
<keyword evidence="3" id="KW-0808">Transferase</keyword>
<dbReference type="EMBL" id="JAPDPJ010000004">
    <property type="protein sequence ID" value="MCW3785501.1"/>
    <property type="molecule type" value="Genomic_DNA"/>
</dbReference>
<accession>A0AAE3M1D0</accession>
<dbReference type="InterPro" id="IPR043502">
    <property type="entry name" value="DNA/RNA_pol_sf"/>
</dbReference>
<name>A0AAE3M1D0_9BACT</name>
<comment type="similarity">
    <text evidence="1">Belongs to the bacterial reverse transcriptase family.</text>
</comment>
<dbReference type="SUPFAM" id="SSF56672">
    <property type="entry name" value="DNA/RNA polymerases"/>
    <property type="match status" value="1"/>
</dbReference>
<protein>
    <submittedName>
        <fullName evidence="3">RNA-directed DNA polymerase</fullName>
    </submittedName>
</protein>
<dbReference type="RefSeq" id="WP_301189072.1">
    <property type="nucleotide sequence ID" value="NZ_JAPDPJ010000004.1"/>
</dbReference>
<keyword evidence="3" id="KW-0548">Nucleotidyltransferase</keyword>
<sequence length="675" mass="79412">MQTVDGFTLYKNLYRPDIEYFGFFLEESINLLIHNIKEGIYEPSNGTKIHVPKKNNLVRPLTLLEFFDLLVYQALVNVIADVVYDELYLLRAKNTLFGNAYRKSDEDGSIFFMAKWKDQWKHYNKVTESYFNEGYVYFTDFDIASFFDTISHEVLITLLKESEVEDEICELLRRCLASWSIDKHRNNIFTGHGIPQGPLASSILADIYLTPVDKKITITKRLDVKYLRYVDDIRILTKNEIEGKKAIAYLDLLTRDYGLIPQSSKIGTRKVENIKKELSVQHVKFSNIANEYQKEGKKLKSSTHNQQKKQFLRCFSNPDNEEFLNKTIIRFSLYKLNKDEEIKTALLNQIEHLYPHIDAVLFYLSKFFKNDEHVKAKMTELINSDSLLFQHIIAVIYRDFNHIPFDESLFDKHFEQNNSFWLIQYFLLDWLEANNEIELIKSIEASKFHFVNRKLLNLQSRYTSSKSAKQRVLKNALKNRDNMIALQAAYHYFMTTFSYPSIAPDTNNFVNDIIKNTKSSYVKTTLKTKYAIIDENDFFNKSNWQVISEYKEMRYNFSVFHKSMEFDPSKSLMALNIFNEIVFNQIVNLLNHQGTSTITLSDNYGGNISSIQSVFPYASFYFTKVNDARNQRTDAHYKDKEGNIRIKIKFIELQKLIFESKFTLAMKEILDYTFK</sequence>
<comment type="caution">
    <text evidence="3">The sequence shown here is derived from an EMBL/GenBank/DDBJ whole genome shotgun (WGS) entry which is preliminary data.</text>
</comment>
<dbReference type="PANTHER" id="PTHR34047:SF8">
    <property type="entry name" value="PROTEIN YKFC"/>
    <property type="match status" value="1"/>
</dbReference>
<proteinExistence type="inferred from homology"/>
<feature type="domain" description="Reverse transcriptase" evidence="2">
    <location>
        <begin position="32"/>
        <end position="285"/>
    </location>
</feature>
<gene>
    <name evidence="3" type="ORF">OM075_03425</name>
</gene>
<keyword evidence="4" id="KW-1185">Reference proteome</keyword>